<protein>
    <recommendedName>
        <fullName evidence="2">EF-hand domain-containing protein</fullName>
    </recommendedName>
</protein>
<feature type="domain" description="EF-hand" evidence="2">
    <location>
        <begin position="22"/>
        <end position="51"/>
    </location>
</feature>
<feature type="domain" description="EF-hand" evidence="2">
    <location>
        <begin position="68"/>
        <end position="89"/>
    </location>
</feature>
<evidence type="ECO:0000313" key="4">
    <source>
        <dbReference type="Proteomes" id="UP000052167"/>
    </source>
</evidence>
<accession>A0A922TCI9</accession>
<dbReference type="AlphaFoldDB" id="A0A922TCI9"/>
<evidence type="ECO:0000256" key="1">
    <source>
        <dbReference type="SAM" id="SignalP"/>
    </source>
</evidence>
<reference evidence="3 4" key="1">
    <citation type="submission" date="2014-06" db="EMBL/GenBank/DDBJ databases">
        <title>Rhizobium pelagicum/R2-400B4.</title>
        <authorList>
            <person name="Kimes N.E."/>
            <person name="Lopez-Perez M."/>
        </authorList>
    </citation>
    <scope>NUCLEOTIDE SEQUENCE [LARGE SCALE GENOMIC DNA]</scope>
    <source>
        <strain evidence="3 4">R2-400B4</strain>
    </source>
</reference>
<dbReference type="Gene3D" id="1.10.238.10">
    <property type="entry name" value="EF-hand"/>
    <property type="match status" value="1"/>
</dbReference>
<feature type="signal peptide" evidence="1">
    <location>
        <begin position="1"/>
        <end position="20"/>
    </location>
</feature>
<dbReference type="EMBL" id="JOKJ01000002">
    <property type="protein sequence ID" value="KEQ10681.1"/>
    <property type="molecule type" value="Genomic_DNA"/>
</dbReference>
<feature type="chain" id="PRO_5037356357" description="EF-hand domain-containing protein" evidence="1">
    <location>
        <begin position="21"/>
        <end position="89"/>
    </location>
</feature>
<organism evidence="3 4">
    <name type="scientific">Pseudorhizobium pelagicum</name>
    <dbReference type="NCBI Taxonomy" id="1509405"/>
    <lineage>
        <taxon>Bacteria</taxon>
        <taxon>Pseudomonadati</taxon>
        <taxon>Pseudomonadota</taxon>
        <taxon>Alphaproteobacteria</taxon>
        <taxon>Hyphomicrobiales</taxon>
        <taxon>Rhizobiaceae</taxon>
        <taxon>Rhizobium/Agrobacterium group</taxon>
        <taxon>Pseudorhizobium</taxon>
    </lineage>
</organism>
<gene>
    <name evidence="3" type="ORF">GV68_10525</name>
</gene>
<dbReference type="Pfam" id="PF13202">
    <property type="entry name" value="EF-hand_5"/>
    <property type="match status" value="2"/>
</dbReference>
<name>A0A922TCI9_9HYPH</name>
<dbReference type="PROSITE" id="PS00018">
    <property type="entry name" value="EF_HAND_1"/>
    <property type="match status" value="2"/>
</dbReference>
<dbReference type="SUPFAM" id="SSF47473">
    <property type="entry name" value="EF-hand"/>
    <property type="match status" value="1"/>
</dbReference>
<dbReference type="RefSeq" id="WP_037162537.1">
    <property type="nucleotide sequence ID" value="NZ_CAJXID010000018.1"/>
</dbReference>
<evidence type="ECO:0000313" key="3">
    <source>
        <dbReference type="EMBL" id="KEQ10681.1"/>
    </source>
</evidence>
<comment type="caution">
    <text evidence="3">The sequence shown here is derived from an EMBL/GenBank/DDBJ whole genome shotgun (WGS) entry which is preliminary data.</text>
</comment>
<dbReference type="InterPro" id="IPR011992">
    <property type="entry name" value="EF-hand-dom_pair"/>
</dbReference>
<proteinExistence type="predicted"/>
<dbReference type="Proteomes" id="UP000052167">
    <property type="component" value="Unassembled WGS sequence"/>
</dbReference>
<sequence>MNVRWTLVLVAALLAGPVHGQQDAFSRADTSGDGALTPVEFKTFIDGLAEAGRAQAQKVKAAGRYGLAFDRIDKNGDGLVTAAEVAAMR</sequence>
<keyword evidence="4" id="KW-1185">Reference proteome</keyword>
<dbReference type="PROSITE" id="PS50222">
    <property type="entry name" value="EF_HAND_2"/>
    <property type="match status" value="2"/>
</dbReference>
<keyword evidence="1" id="KW-0732">Signal</keyword>
<dbReference type="InterPro" id="IPR002048">
    <property type="entry name" value="EF_hand_dom"/>
</dbReference>
<dbReference type="GO" id="GO:0005509">
    <property type="term" value="F:calcium ion binding"/>
    <property type="evidence" value="ECO:0007669"/>
    <property type="project" value="InterPro"/>
</dbReference>
<dbReference type="OrthoDB" id="7866594at2"/>
<dbReference type="InterPro" id="IPR018247">
    <property type="entry name" value="EF_Hand_1_Ca_BS"/>
</dbReference>
<evidence type="ECO:0000259" key="2">
    <source>
        <dbReference type="PROSITE" id="PS50222"/>
    </source>
</evidence>